<gene>
    <name evidence="5" type="ORF">AVDCRST_MAG40-1230</name>
</gene>
<evidence type="ECO:0000256" key="3">
    <source>
        <dbReference type="SAM" id="MobiDB-lite"/>
    </source>
</evidence>
<keyword evidence="1" id="KW-0285">Flavoprotein</keyword>
<evidence type="ECO:0000256" key="1">
    <source>
        <dbReference type="ARBA" id="ARBA00022630"/>
    </source>
</evidence>
<accession>A0A6J4KWL2</accession>
<feature type="domain" description="FAD/NAD(P)-binding" evidence="4">
    <location>
        <begin position="14"/>
        <end position="320"/>
    </location>
</feature>
<protein>
    <recommendedName>
        <fullName evidence="4">FAD/NAD(P)-binding domain-containing protein</fullName>
    </recommendedName>
</protein>
<dbReference type="PANTHER" id="PTHR48105">
    <property type="entry name" value="THIOREDOXIN REDUCTASE 1-RELATED-RELATED"/>
    <property type="match status" value="1"/>
</dbReference>
<dbReference type="InterPro" id="IPR036188">
    <property type="entry name" value="FAD/NAD-bd_sf"/>
</dbReference>
<evidence type="ECO:0000256" key="2">
    <source>
        <dbReference type="ARBA" id="ARBA00023002"/>
    </source>
</evidence>
<dbReference type="SUPFAM" id="SSF51905">
    <property type="entry name" value="FAD/NAD(P)-binding domain"/>
    <property type="match status" value="1"/>
</dbReference>
<dbReference type="InterPro" id="IPR023753">
    <property type="entry name" value="FAD/NAD-binding_dom"/>
</dbReference>
<dbReference type="Gene3D" id="3.50.50.60">
    <property type="entry name" value="FAD/NAD(P)-binding domain"/>
    <property type="match status" value="2"/>
</dbReference>
<evidence type="ECO:0000313" key="5">
    <source>
        <dbReference type="EMBL" id="CAA9315866.1"/>
    </source>
</evidence>
<dbReference type="InterPro" id="IPR050097">
    <property type="entry name" value="Ferredoxin-NADP_redctase_2"/>
</dbReference>
<dbReference type="EMBL" id="CADCTX010000375">
    <property type="protein sequence ID" value="CAA9315866.1"/>
    <property type="molecule type" value="Genomic_DNA"/>
</dbReference>
<dbReference type="PRINTS" id="PR00368">
    <property type="entry name" value="FADPNR"/>
</dbReference>
<proteinExistence type="predicted"/>
<keyword evidence="2" id="KW-0560">Oxidoreductase</keyword>
<organism evidence="5">
    <name type="scientific">uncultured Gemmatimonadaceae bacterium</name>
    <dbReference type="NCBI Taxonomy" id="246130"/>
    <lineage>
        <taxon>Bacteria</taxon>
        <taxon>Pseudomonadati</taxon>
        <taxon>Gemmatimonadota</taxon>
        <taxon>Gemmatimonadia</taxon>
        <taxon>Gemmatimonadales</taxon>
        <taxon>Gemmatimonadaceae</taxon>
        <taxon>environmental samples</taxon>
    </lineage>
</organism>
<dbReference type="GO" id="GO:0016491">
    <property type="term" value="F:oxidoreductase activity"/>
    <property type="evidence" value="ECO:0007669"/>
    <property type="project" value="UniProtKB-KW"/>
</dbReference>
<dbReference type="AlphaFoldDB" id="A0A6J4KWL2"/>
<feature type="region of interest" description="Disordered" evidence="3">
    <location>
        <begin position="339"/>
        <end position="358"/>
    </location>
</feature>
<sequence>MPHTPHISRDGAPYDVAIVGGGPAGLSAAIWLGRYLHRVALVDSGDPRNWETRGINGYLGLPGIKPAELRGAGREECKKYGVELIDGFVVRARQDDDERFVLEYEPLATTKAEENRRGPGTPRRPEDNDARDCETIVARRLLLAIGLKDVWPRIEGLEQVYGDRAHVCPDCDGYDTRGLKTVVIGKGRKAVGMALGLANWTRDLTVCTNGEPPELDDYLAGKLDHLDIPVIETRVERIHQREGTLRSLQFADGSSLGCEKIFFAIGQYPADDLGAQLGCDRDEDNHITVDAKYHTSIRNVYACGDINPGPQLGVSAAAEGAIAALSLHKSLLPVELKLERPPTPGPEVSEQVAAASSA</sequence>
<dbReference type="PRINTS" id="PR00469">
    <property type="entry name" value="PNDRDTASEII"/>
</dbReference>
<dbReference type="Pfam" id="PF07992">
    <property type="entry name" value="Pyr_redox_2"/>
    <property type="match status" value="1"/>
</dbReference>
<name>A0A6J4KWL2_9BACT</name>
<reference evidence="5" key="1">
    <citation type="submission" date="2020-02" db="EMBL/GenBank/DDBJ databases">
        <authorList>
            <person name="Meier V. D."/>
        </authorList>
    </citation>
    <scope>NUCLEOTIDE SEQUENCE</scope>
    <source>
        <strain evidence="5">AVDCRST_MAG40</strain>
    </source>
</reference>
<evidence type="ECO:0000259" key="4">
    <source>
        <dbReference type="Pfam" id="PF07992"/>
    </source>
</evidence>